<reference evidence="14" key="1">
    <citation type="submission" date="2021-04" db="EMBL/GenBank/DDBJ databases">
        <authorList>
            <consortium name="Wellcome Sanger Institute Data Sharing"/>
        </authorList>
    </citation>
    <scope>NUCLEOTIDE SEQUENCE [LARGE SCALE GENOMIC DNA]</scope>
</reference>
<dbReference type="SMART" id="SM01288">
    <property type="entry name" value="FISNA"/>
    <property type="match status" value="1"/>
</dbReference>
<evidence type="ECO:0008006" key="16">
    <source>
        <dbReference type="Google" id="ProtNLM"/>
    </source>
</evidence>
<dbReference type="SUPFAM" id="SSF52047">
    <property type="entry name" value="RNI-like"/>
    <property type="match status" value="1"/>
</dbReference>
<dbReference type="InterPro" id="IPR001611">
    <property type="entry name" value="Leu-rich_rpt"/>
</dbReference>
<dbReference type="InParanoid" id="A0A665TPC6"/>
<dbReference type="InterPro" id="IPR001841">
    <property type="entry name" value="Znf_RING"/>
</dbReference>
<dbReference type="Proteomes" id="UP000472264">
    <property type="component" value="Chromosome 2"/>
</dbReference>
<dbReference type="Pfam" id="PF05729">
    <property type="entry name" value="NACHT"/>
    <property type="match status" value="1"/>
</dbReference>
<dbReference type="Gene3D" id="3.30.40.10">
    <property type="entry name" value="Zinc/RING finger domain, C3HC4 (zinc finger)"/>
    <property type="match status" value="1"/>
</dbReference>
<evidence type="ECO:0000256" key="7">
    <source>
        <dbReference type="ARBA" id="ARBA00022771"/>
    </source>
</evidence>
<evidence type="ECO:0000256" key="9">
    <source>
        <dbReference type="ARBA" id="ARBA00022840"/>
    </source>
</evidence>
<dbReference type="Gene3D" id="3.80.10.10">
    <property type="entry name" value="Ribonuclease Inhibitor"/>
    <property type="match status" value="1"/>
</dbReference>
<dbReference type="GO" id="GO:0005737">
    <property type="term" value="C:cytoplasm"/>
    <property type="evidence" value="ECO:0007669"/>
    <property type="project" value="UniProtKB-SubCell"/>
</dbReference>
<keyword evidence="5" id="KW-0677">Repeat</keyword>
<name>A0A665TPC6_ECHNA</name>
<feature type="compositionally biased region" description="Acidic residues" evidence="11">
    <location>
        <begin position="1"/>
        <end position="10"/>
    </location>
</feature>
<dbReference type="SUPFAM" id="SSF52540">
    <property type="entry name" value="P-loop containing nucleoside triphosphate hydrolases"/>
    <property type="match status" value="1"/>
</dbReference>
<dbReference type="OMA" id="FLECCIN"/>
<keyword evidence="6" id="KW-0547">Nucleotide-binding</keyword>
<evidence type="ECO:0000256" key="1">
    <source>
        <dbReference type="ARBA" id="ARBA00004496"/>
    </source>
</evidence>
<dbReference type="FunFam" id="3.40.50.300:FF:000210">
    <property type="entry name" value="Si:dkey-16p6.1"/>
    <property type="match status" value="1"/>
</dbReference>
<dbReference type="Ensembl" id="ENSENLT00000008937.1">
    <property type="protein sequence ID" value="ENSENLP00000008527.1"/>
    <property type="gene ID" value="ENSENLG00000004174.1"/>
</dbReference>
<dbReference type="PROSITE" id="PS50089">
    <property type="entry name" value="ZF_RING_2"/>
    <property type="match status" value="1"/>
</dbReference>
<dbReference type="InterPro" id="IPR032675">
    <property type="entry name" value="LRR_dom_sf"/>
</dbReference>
<keyword evidence="7 10" id="KW-0863">Zinc-finger</keyword>
<protein>
    <recommendedName>
        <fullName evidence="16">NACHT domain-containing protein</fullName>
    </recommendedName>
</protein>
<dbReference type="InterPro" id="IPR041267">
    <property type="entry name" value="NLRP_HD2"/>
</dbReference>
<dbReference type="Pfam" id="PF17776">
    <property type="entry name" value="NLRC4_HD2"/>
    <property type="match status" value="1"/>
</dbReference>
<dbReference type="GO" id="GO:0005524">
    <property type="term" value="F:ATP binding"/>
    <property type="evidence" value="ECO:0007669"/>
    <property type="project" value="UniProtKB-KW"/>
</dbReference>
<dbReference type="InterPro" id="IPR051261">
    <property type="entry name" value="NLR"/>
</dbReference>
<dbReference type="SMART" id="SM00184">
    <property type="entry name" value="RING"/>
    <property type="match status" value="1"/>
</dbReference>
<evidence type="ECO:0000259" key="12">
    <source>
        <dbReference type="PROSITE" id="PS50089"/>
    </source>
</evidence>
<evidence type="ECO:0000256" key="10">
    <source>
        <dbReference type="PROSITE-ProRule" id="PRU00175"/>
    </source>
</evidence>
<dbReference type="InterPro" id="IPR013083">
    <property type="entry name" value="Znf_RING/FYVE/PHD"/>
</dbReference>
<dbReference type="InterPro" id="IPR029495">
    <property type="entry name" value="NACHT-assoc"/>
</dbReference>
<evidence type="ECO:0000256" key="8">
    <source>
        <dbReference type="ARBA" id="ARBA00022833"/>
    </source>
</evidence>
<dbReference type="Gene3D" id="3.40.50.300">
    <property type="entry name" value="P-loop containing nucleotide triphosphate hydrolases"/>
    <property type="match status" value="1"/>
</dbReference>
<dbReference type="InterPro" id="IPR027417">
    <property type="entry name" value="P-loop_NTPase"/>
</dbReference>
<feature type="region of interest" description="Disordered" evidence="11">
    <location>
        <begin position="1"/>
        <end position="52"/>
    </location>
</feature>
<dbReference type="AlphaFoldDB" id="A0A665TPC6"/>
<dbReference type="SMART" id="SM00368">
    <property type="entry name" value="LRR_RI"/>
    <property type="match status" value="1"/>
</dbReference>
<dbReference type="Pfam" id="PF13516">
    <property type="entry name" value="LRR_6"/>
    <property type="match status" value="1"/>
</dbReference>
<proteinExistence type="predicted"/>
<dbReference type="InterPro" id="IPR027370">
    <property type="entry name" value="Znf-RING_euk"/>
</dbReference>
<reference evidence="14" key="2">
    <citation type="submission" date="2025-08" db="UniProtKB">
        <authorList>
            <consortium name="Ensembl"/>
        </authorList>
    </citation>
    <scope>IDENTIFICATION</scope>
</reference>
<organism evidence="14 15">
    <name type="scientific">Echeneis naucrates</name>
    <name type="common">Live sharksucker</name>
    <dbReference type="NCBI Taxonomy" id="173247"/>
    <lineage>
        <taxon>Eukaryota</taxon>
        <taxon>Metazoa</taxon>
        <taxon>Chordata</taxon>
        <taxon>Craniata</taxon>
        <taxon>Vertebrata</taxon>
        <taxon>Euteleostomi</taxon>
        <taxon>Actinopterygii</taxon>
        <taxon>Neopterygii</taxon>
        <taxon>Teleostei</taxon>
        <taxon>Neoteleostei</taxon>
        <taxon>Acanthomorphata</taxon>
        <taxon>Carangaria</taxon>
        <taxon>Carangiformes</taxon>
        <taxon>Echeneidae</taxon>
        <taxon>Echeneis</taxon>
    </lineage>
</organism>
<accession>A0A665TPC6</accession>
<evidence type="ECO:0000256" key="6">
    <source>
        <dbReference type="ARBA" id="ARBA00022741"/>
    </source>
</evidence>
<keyword evidence="2" id="KW-0963">Cytoplasm</keyword>
<keyword evidence="15" id="KW-1185">Reference proteome</keyword>
<dbReference type="GO" id="GO:0008270">
    <property type="term" value="F:zinc ion binding"/>
    <property type="evidence" value="ECO:0007669"/>
    <property type="project" value="UniProtKB-KW"/>
</dbReference>
<evidence type="ECO:0000256" key="5">
    <source>
        <dbReference type="ARBA" id="ARBA00022737"/>
    </source>
</evidence>
<dbReference type="PROSITE" id="PS50837">
    <property type="entry name" value="NACHT"/>
    <property type="match status" value="1"/>
</dbReference>
<dbReference type="Pfam" id="PF14484">
    <property type="entry name" value="FISNA"/>
    <property type="match status" value="1"/>
</dbReference>
<keyword evidence="4" id="KW-0479">Metal-binding</keyword>
<evidence type="ECO:0000256" key="4">
    <source>
        <dbReference type="ARBA" id="ARBA00022723"/>
    </source>
</evidence>
<evidence type="ECO:0000256" key="2">
    <source>
        <dbReference type="ARBA" id="ARBA00022490"/>
    </source>
</evidence>
<evidence type="ECO:0000256" key="11">
    <source>
        <dbReference type="SAM" id="MobiDB-lite"/>
    </source>
</evidence>
<evidence type="ECO:0000313" key="15">
    <source>
        <dbReference type="Proteomes" id="UP000472264"/>
    </source>
</evidence>
<evidence type="ECO:0000313" key="14">
    <source>
        <dbReference type="Ensembl" id="ENSENLP00000008527.1"/>
    </source>
</evidence>
<reference evidence="14" key="3">
    <citation type="submission" date="2025-09" db="UniProtKB">
        <authorList>
            <consortium name="Ensembl"/>
        </authorList>
    </citation>
    <scope>IDENTIFICATION</scope>
</reference>
<dbReference type="InterPro" id="IPR007111">
    <property type="entry name" value="NACHT_NTPase"/>
</dbReference>
<sequence length="803" mass="91043">MMNCDEEEEARSESPGSTCLSLKSDWSKEFNPPVFSNGPGPSEKKDRKRKRHVSEEEQSSHCALCQDVLKDPVSTSCGHWVCRQCCTSHWDQSASSGDSSCPQFGQRSRTRPGLQTSPEQSETELLTFSSDPQTLCLQSDVVSSLSADRVLQEVLDQHKINLRSRCQHVTEGTGTGSGTLLNRIYTELYITEGQSEEVNTQHEVRQLETTSKKKSLHDAPIKCHHIFKVSPDQQSPIRLVLTSGVAGVGKTFSVQKFSLDWAEGLENQDVSLLVLLSFRELNLIRDQQYSLLRLLHVFHPTLQKVTAEQLSACKVLFILDGLDESRLSLDFTNREVVSDVTQESSVHLLLTNLIQGNLLPSALVWITSRPAAASQIPPSCVDKLTEVRGFTDAQQEEYFRRRSRDEELSNRIISHIKKSKSLHIMCQVPVFCWIIATVLEHMLTTDQQGELPQTMTDLYSHFLLVQTRRKRIKYHEGHETSPQELMEADRDVLLKLGRLAFEHLEKGNIMFYQEDLEQCGLDVTEASVYSGLCTEIFKTESVIFQKTVYCFVHLSVQEFLAAVYMFHCHTNRNKEVLKGFLGKKQQDSALKDFLMAVLKKSHRKKNGHLDLFVRFLHGLSLQSNQRLLGGLLGQTETKPKTIQRAINNLKKMNSYFISPDRSINIFHCLMELKDHSVHQEIQEFLKSETRSEKELSEIHCSALAYMLQMSEDVLDELDLKKYNTSEEGRRRLIPAVRNCRKARLVGCGLSETECDIVASALKSNPHLRDLDLSQNHIEDSGLKLVCAGLESPNCGLETLRSVH</sequence>
<feature type="domain" description="NACHT" evidence="13">
    <location>
        <begin position="238"/>
        <end position="372"/>
    </location>
</feature>
<evidence type="ECO:0000259" key="13">
    <source>
        <dbReference type="PROSITE" id="PS50837"/>
    </source>
</evidence>
<keyword evidence="8" id="KW-0862">Zinc</keyword>
<dbReference type="Pfam" id="PF17779">
    <property type="entry name" value="WHD_NOD2"/>
    <property type="match status" value="1"/>
</dbReference>
<evidence type="ECO:0000256" key="3">
    <source>
        <dbReference type="ARBA" id="ARBA00022614"/>
    </source>
</evidence>
<dbReference type="SUPFAM" id="SSF57850">
    <property type="entry name" value="RING/U-box"/>
    <property type="match status" value="1"/>
</dbReference>
<comment type="subcellular location">
    <subcellularLocation>
        <location evidence="1">Cytoplasm</location>
    </subcellularLocation>
</comment>
<feature type="domain" description="RING-type" evidence="12">
    <location>
        <begin position="62"/>
        <end position="102"/>
    </location>
</feature>
<keyword evidence="3" id="KW-0433">Leucine-rich repeat</keyword>
<dbReference type="PANTHER" id="PTHR24106">
    <property type="entry name" value="NACHT, LRR AND CARD DOMAINS-CONTAINING"/>
    <property type="match status" value="1"/>
</dbReference>
<dbReference type="InterPro" id="IPR041075">
    <property type="entry name" value="NOD1/2_WH"/>
</dbReference>
<dbReference type="Pfam" id="PF13445">
    <property type="entry name" value="zf-RING_UBOX"/>
    <property type="match status" value="1"/>
</dbReference>
<feature type="region of interest" description="Disordered" evidence="11">
    <location>
        <begin position="91"/>
        <end position="127"/>
    </location>
</feature>
<keyword evidence="9" id="KW-0067">ATP-binding</keyword>